<proteinExistence type="predicted"/>
<organism evidence="2 3">
    <name type="scientific">Methanosarcina acetivorans (strain ATCC 35395 / DSM 2834 / JCM 12185 / C2A)</name>
    <dbReference type="NCBI Taxonomy" id="188937"/>
    <lineage>
        <taxon>Archaea</taxon>
        <taxon>Methanobacteriati</taxon>
        <taxon>Methanobacteriota</taxon>
        <taxon>Stenosarchaea group</taxon>
        <taxon>Methanomicrobia</taxon>
        <taxon>Methanosarcinales</taxon>
        <taxon>Methanosarcinaceae</taxon>
        <taxon>Methanosarcina</taxon>
    </lineage>
</organism>
<evidence type="ECO:0000313" key="3">
    <source>
        <dbReference type="Proteomes" id="UP000002487"/>
    </source>
</evidence>
<protein>
    <submittedName>
        <fullName evidence="2">Uncharacterized protein</fullName>
    </submittedName>
</protein>
<name>Q8THP3_METAC</name>
<feature type="transmembrane region" description="Helical" evidence="1">
    <location>
        <begin position="6"/>
        <end position="27"/>
    </location>
</feature>
<sequence>MEKRMYLEIAMLAYFVVLFLTIRDIRIFKRTGYISYRKGALKGLAASSLILIGAISIEAKPEIGLLIVLFGLTVNRKGAREPVFTSAGTLDRFLGKTDYVKSNRLKRSNKKAGLNKN</sequence>
<dbReference type="InParanoid" id="Q8THP3"/>
<dbReference type="EnsemblBacteria" id="AAM07811">
    <property type="protein sequence ID" value="AAM07811"/>
    <property type="gene ID" value="MA_4470"/>
</dbReference>
<keyword evidence="1" id="KW-1133">Transmembrane helix</keyword>
<keyword evidence="1" id="KW-0472">Membrane</keyword>
<keyword evidence="3" id="KW-1185">Reference proteome</keyword>
<dbReference type="KEGG" id="mac:MA_4470"/>
<accession>Q8THP3</accession>
<evidence type="ECO:0000313" key="2">
    <source>
        <dbReference type="EMBL" id="AAM07811.1"/>
    </source>
</evidence>
<gene>
    <name evidence="2" type="ordered locus">MA_4470</name>
</gene>
<reference evidence="2 3" key="1">
    <citation type="journal article" date="2002" name="Genome Res.">
        <title>The genome of Methanosarcina acetivorans reveals extensive metabolic and physiological diversity.</title>
        <authorList>
            <person name="Galagan J.E."/>
            <person name="Nusbaum C."/>
            <person name="Roy A."/>
            <person name="Endrizzi M.G."/>
            <person name="Macdonald P."/>
            <person name="FitzHugh W."/>
            <person name="Calvo S."/>
            <person name="Engels R."/>
            <person name="Smirnov S."/>
            <person name="Atnoor D."/>
            <person name="Brown A."/>
            <person name="Allen N."/>
            <person name="Naylor J."/>
            <person name="Stange-Thomann N."/>
            <person name="DeArellano K."/>
            <person name="Johnson R."/>
            <person name="Linton L."/>
            <person name="McEwan P."/>
            <person name="McKernan K."/>
            <person name="Talamas J."/>
            <person name="Tirrell A."/>
            <person name="Ye W."/>
            <person name="Zimmer A."/>
            <person name="Barber R.D."/>
            <person name="Cann I."/>
            <person name="Graham D.E."/>
            <person name="Grahame D.A."/>
            <person name="Guss A."/>
            <person name="Hedderich R."/>
            <person name="Ingram-Smith C."/>
            <person name="Kuettner C.H."/>
            <person name="Krzycki J.A."/>
            <person name="Leigh J.A."/>
            <person name="Li W."/>
            <person name="Liu J."/>
            <person name="Mukhopadhyay B."/>
            <person name="Reeve J.N."/>
            <person name="Smith K."/>
            <person name="Springer T.A."/>
            <person name="Umayam L.A."/>
            <person name="White O."/>
            <person name="White R.H."/>
            <person name="de Macario E.C."/>
            <person name="Ferry J.G."/>
            <person name="Jarrell K.F."/>
            <person name="Jing H."/>
            <person name="Macario A.J.L."/>
            <person name="Paulsen I."/>
            <person name="Pritchett M."/>
            <person name="Sowers K.R."/>
            <person name="Swanson R.V."/>
            <person name="Zinder S.H."/>
            <person name="Lander E."/>
            <person name="Metcalf W.W."/>
            <person name="Birren B."/>
        </authorList>
    </citation>
    <scope>NUCLEOTIDE SEQUENCE [LARGE SCALE GENOMIC DNA]</scope>
    <source>
        <strain evidence="3">ATCC 35395 / DSM 2834 / JCM 12185 / C2A</strain>
    </source>
</reference>
<keyword evidence="1" id="KW-0812">Transmembrane</keyword>
<evidence type="ECO:0000256" key="1">
    <source>
        <dbReference type="SAM" id="Phobius"/>
    </source>
</evidence>
<dbReference type="Proteomes" id="UP000002487">
    <property type="component" value="Chromosome"/>
</dbReference>
<dbReference type="HOGENOM" id="CLU_176737_0_0_2"/>
<dbReference type="EMBL" id="AE010299">
    <property type="protein sequence ID" value="AAM07811.1"/>
    <property type="molecule type" value="Genomic_DNA"/>
</dbReference>
<dbReference type="AlphaFoldDB" id="Q8THP3"/>